<keyword evidence="3" id="KW-1185">Reference proteome</keyword>
<dbReference type="Proteomes" id="UP000538929">
    <property type="component" value="Unassembled WGS sequence"/>
</dbReference>
<feature type="region of interest" description="Disordered" evidence="1">
    <location>
        <begin position="85"/>
        <end position="109"/>
    </location>
</feature>
<proteinExistence type="predicted"/>
<organism evidence="2 3">
    <name type="scientific">Streptomyces alkaliphilus</name>
    <dbReference type="NCBI Taxonomy" id="1472722"/>
    <lineage>
        <taxon>Bacteria</taxon>
        <taxon>Bacillati</taxon>
        <taxon>Actinomycetota</taxon>
        <taxon>Actinomycetes</taxon>
        <taxon>Kitasatosporales</taxon>
        <taxon>Streptomycetaceae</taxon>
        <taxon>Streptomyces</taxon>
    </lineage>
</organism>
<evidence type="ECO:0000313" key="3">
    <source>
        <dbReference type="Proteomes" id="UP000538929"/>
    </source>
</evidence>
<feature type="compositionally biased region" description="Pro residues" evidence="1">
    <location>
        <begin position="97"/>
        <end position="109"/>
    </location>
</feature>
<reference evidence="3" key="1">
    <citation type="submission" date="2019-10" db="EMBL/GenBank/DDBJ databases">
        <title>Streptomyces sp. nov., a novel actinobacterium isolated from alkaline environment.</title>
        <authorList>
            <person name="Golinska P."/>
        </authorList>
    </citation>
    <scope>NUCLEOTIDE SEQUENCE [LARGE SCALE GENOMIC DNA]</scope>
    <source>
        <strain evidence="3">DSM 42118</strain>
    </source>
</reference>
<gene>
    <name evidence="2" type="ORF">FNQ90_25860</name>
</gene>
<evidence type="ECO:0000313" key="2">
    <source>
        <dbReference type="EMBL" id="MBB0247455.1"/>
    </source>
</evidence>
<sequence length="109" mass="11592">MGTLTTLLPGPAISPKPATTTLHRRPRWVTGPAGRVADALYGFGGLHQALGVRLGRTDSRVFIDAFTTALAPGADLLLYRPELHPLTQRRGGRVPDVRPPPTPDPSGPL</sequence>
<dbReference type="RefSeq" id="WP_182608618.1">
    <property type="nucleotide sequence ID" value="NZ_VKHT01001774.1"/>
</dbReference>
<protein>
    <submittedName>
        <fullName evidence="2">Uncharacterized protein</fullName>
    </submittedName>
</protein>
<feature type="non-terminal residue" evidence="2">
    <location>
        <position position="109"/>
    </location>
</feature>
<accession>A0A7W3TJ75</accession>
<comment type="caution">
    <text evidence="2">The sequence shown here is derived from an EMBL/GenBank/DDBJ whole genome shotgun (WGS) entry which is preliminary data.</text>
</comment>
<dbReference type="AlphaFoldDB" id="A0A7W3TJ75"/>
<evidence type="ECO:0000256" key="1">
    <source>
        <dbReference type="SAM" id="MobiDB-lite"/>
    </source>
</evidence>
<dbReference type="EMBL" id="VKHT01001774">
    <property type="protein sequence ID" value="MBB0247455.1"/>
    <property type="molecule type" value="Genomic_DNA"/>
</dbReference>
<name>A0A7W3TJ75_9ACTN</name>